<evidence type="ECO:0000256" key="7">
    <source>
        <dbReference type="ARBA" id="ARBA00047899"/>
    </source>
</evidence>
<protein>
    <submittedName>
        <fullName evidence="12">Serine threonine protein</fullName>
    </submittedName>
</protein>
<dbReference type="Gene3D" id="1.10.510.10">
    <property type="entry name" value="Transferase(Phosphotransferase) domain 1"/>
    <property type="match status" value="1"/>
</dbReference>
<dbReference type="GO" id="GO:0005524">
    <property type="term" value="F:ATP binding"/>
    <property type="evidence" value="ECO:0007669"/>
    <property type="project" value="UniProtKB-KW"/>
</dbReference>
<keyword evidence="3" id="KW-0808">Transferase</keyword>
<dbReference type="SMART" id="SM00220">
    <property type="entry name" value="S_TKc"/>
    <property type="match status" value="1"/>
</dbReference>
<dbReference type="SUPFAM" id="SSF56112">
    <property type="entry name" value="Protein kinase-like (PK-like)"/>
    <property type="match status" value="1"/>
</dbReference>
<accession>A0A0M0K1E3</accession>
<keyword evidence="6" id="KW-0067">ATP-binding</keyword>
<dbReference type="InterPro" id="IPR000719">
    <property type="entry name" value="Prot_kinase_dom"/>
</dbReference>
<evidence type="ECO:0000256" key="3">
    <source>
        <dbReference type="ARBA" id="ARBA00022679"/>
    </source>
</evidence>
<dbReference type="InterPro" id="IPR011009">
    <property type="entry name" value="Kinase-like_dom_sf"/>
</dbReference>
<feature type="domain" description="PDZ" evidence="11">
    <location>
        <begin position="12"/>
        <end position="63"/>
    </location>
</feature>
<comment type="catalytic activity">
    <reaction evidence="8">
        <text>L-seryl-[protein] + ATP = O-phospho-L-seryl-[protein] + ADP + H(+)</text>
        <dbReference type="Rhea" id="RHEA:17989"/>
        <dbReference type="Rhea" id="RHEA-COMP:9863"/>
        <dbReference type="Rhea" id="RHEA-COMP:11604"/>
        <dbReference type="ChEBI" id="CHEBI:15378"/>
        <dbReference type="ChEBI" id="CHEBI:29999"/>
        <dbReference type="ChEBI" id="CHEBI:30616"/>
        <dbReference type="ChEBI" id="CHEBI:83421"/>
        <dbReference type="ChEBI" id="CHEBI:456216"/>
        <dbReference type="EC" id="2.7.11.1"/>
    </reaction>
</comment>
<sequence>MRGAVVRQQRLDVTVRRGEQGIGIEVDEANCIVRIVPGSAADIDQQLHAGDVIDAVNGRRLKGRLLGRALARCPEATELVFTVLREVWDACEWDADGGTGTDVAGKAPIASAAARPAARHAASAAVSNVADSDVAAGDAPTLPSAHRAPPRPPSYLSTIRMEELLRKAMASAVDDPTHEHAFSEMLMRYQCHPGVRRRHREREAQQRRMHEMSSRACYWAERKRLPAAALHPLASLDELVAAGCSRELAAELLKYPILKLLPLGREELLTLPIHDLLRHNLDRRMSEQQARAVYFFLIDRFDSPAAAVSSDVPHRAATGAARLREEATDEPPGARVDDARTDEPPGACVDDVRAAFSVRCVDLGSFGESSPSDGESTTLLELIGQGTYGAVFRGKRTMARHDAGAEPAQEEEMVAVKVLALNQETASHIQHEIDLMKRCMHPNIVAYRDAFHRSMHGAPTLWVVMEMAEFGSTLDVMRKRAAPLPEAAIGWVCAGVLAGLHYMHTIARAIHRDIKAANVLVMRDAVVKLADLGVAAQLQRTMSRRGTMIGTPHWMAPEAFTGQNGDGEETEYDCRVDVWSLGVTAIELAEKQPPHAQKRSIFQVMVHIANAPPPELAPTTDASPAFRAFVAAALIKQPTDRPTAAELGKHHFVVGATSDALAAVVAELPTATPTRGKEPMEGTLPAQLQLC</sequence>
<dbReference type="Pfam" id="PF00069">
    <property type="entry name" value="Pkinase"/>
    <property type="match status" value="1"/>
</dbReference>
<reference evidence="13" key="1">
    <citation type="journal article" date="2015" name="PLoS Genet.">
        <title>Genome Sequence and Transcriptome Analyses of Chrysochromulina tobin: Metabolic Tools for Enhanced Algal Fitness in the Prominent Order Prymnesiales (Haptophyceae).</title>
        <authorList>
            <person name="Hovde B.T."/>
            <person name="Deodato C.R."/>
            <person name="Hunsperger H.M."/>
            <person name="Ryken S.A."/>
            <person name="Yost W."/>
            <person name="Jha R.K."/>
            <person name="Patterson J."/>
            <person name="Monnat R.J. Jr."/>
            <person name="Barlow S.B."/>
            <person name="Starkenburg S.R."/>
            <person name="Cattolico R.A."/>
        </authorList>
    </citation>
    <scope>NUCLEOTIDE SEQUENCE</scope>
    <source>
        <strain evidence="13">CCMP291</strain>
    </source>
</reference>
<name>A0A0M0K1E3_9EUKA</name>
<dbReference type="Proteomes" id="UP000037460">
    <property type="component" value="Unassembled WGS sequence"/>
</dbReference>
<evidence type="ECO:0000313" key="13">
    <source>
        <dbReference type="Proteomes" id="UP000037460"/>
    </source>
</evidence>
<keyword evidence="2" id="KW-0723">Serine/threonine-protein kinase</keyword>
<gene>
    <name evidence="12" type="ORF">Ctob_014591</name>
</gene>
<dbReference type="PANTHER" id="PTHR48012">
    <property type="entry name" value="STERILE20-LIKE KINASE, ISOFORM B-RELATED"/>
    <property type="match status" value="1"/>
</dbReference>
<dbReference type="InterPro" id="IPR036034">
    <property type="entry name" value="PDZ_sf"/>
</dbReference>
<evidence type="ECO:0000259" key="10">
    <source>
        <dbReference type="PROSITE" id="PS50011"/>
    </source>
</evidence>
<dbReference type="SUPFAM" id="SSF50156">
    <property type="entry name" value="PDZ domain-like"/>
    <property type="match status" value="1"/>
</dbReference>
<dbReference type="PANTHER" id="PTHR48012:SF10">
    <property type="entry name" value="FI20177P1"/>
    <property type="match status" value="1"/>
</dbReference>
<evidence type="ECO:0000256" key="1">
    <source>
        <dbReference type="ARBA" id="ARBA00008874"/>
    </source>
</evidence>
<dbReference type="EMBL" id="JWZX01001722">
    <property type="protein sequence ID" value="KOO32624.1"/>
    <property type="molecule type" value="Genomic_DNA"/>
</dbReference>
<evidence type="ECO:0000256" key="5">
    <source>
        <dbReference type="ARBA" id="ARBA00022777"/>
    </source>
</evidence>
<dbReference type="InterPro" id="IPR001478">
    <property type="entry name" value="PDZ"/>
</dbReference>
<keyword evidence="5" id="KW-0418">Kinase</keyword>
<proteinExistence type="inferred from homology"/>
<dbReference type="GO" id="GO:0004674">
    <property type="term" value="F:protein serine/threonine kinase activity"/>
    <property type="evidence" value="ECO:0007669"/>
    <property type="project" value="UniProtKB-KW"/>
</dbReference>
<dbReference type="PROSITE" id="PS50106">
    <property type="entry name" value="PDZ"/>
    <property type="match status" value="1"/>
</dbReference>
<dbReference type="InterPro" id="IPR050629">
    <property type="entry name" value="STE20/SPS1-PAK"/>
</dbReference>
<comment type="similarity">
    <text evidence="1">Belongs to the protein kinase superfamily. STE Ser/Thr protein kinase family. STE20 subfamily.</text>
</comment>
<dbReference type="GO" id="GO:0005737">
    <property type="term" value="C:cytoplasm"/>
    <property type="evidence" value="ECO:0007669"/>
    <property type="project" value="TreeGrafter"/>
</dbReference>
<evidence type="ECO:0000313" key="12">
    <source>
        <dbReference type="EMBL" id="KOO32624.1"/>
    </source>
</evidence>
<dbReference type="OrthoDB" id="8693905at2759"/>
<dbReference type="PROSITE" id="PS50011">
    <property type="entry name" value="PROTEIN_KINASE_DOM"/>
    <property type="match status" value="1"/>
</dbReference>
<feature type="domain" description="Protein kinase" evidence="10">
    <location>
        <begin position="377"/>
        <end position="653"/>
    </location>
</feature>
<dbReference type="Gene3D" id="2.30.42.10">
    <property type="match status" value="1"/>
</dbReference>
<keyword evidence="13" id="KW-1185">Reference proteome</keyword>
<evidence type="ECO:0000256" key="2">
    <source>
        <dbReference type="ARBA" id="ARBA00022527"/>
    </source>
</evidence>
<comment type="caution">
    <text evidence="12">The sequence shown here is derived from an EMBL/GenBank/DDBJ whole genome shotgun (WGS) entry which is preliminary data.</text>
</comment>
<dbReference type="Pfam" id="PF00595">
    <property type="entry name" value="PDZ"/>
    <property type="match status" value="1"/>
</dbReference>
<evidence type="ECO:0000256" key="8">
    <source>
        <dbReference type="ARBA" id="ARBA00048679"/>
    </source>
</evidence>
<comment type="catalytic activity">
    <reaction evidence="7">
        <text>L-threonyl-[protein] + ATP = O-phospho-L-threonyl-[protein] + ADP + H(+)</text>
        <dbReference type="Rhea" id="RHEA:46608"/>
        <dbReference type="Rhea" id="RHEA-COMP:11060"/>
        <dbReference type="Rhea" id="RHEA-COMP:11605"/>
        <dbReference type="ChEBI" id="CHEBI:15378"/>
        <dbReference type="ChEBI" id="CHEBI:30013"/>
        <dbReference type="ChEBI" id="CHEBI:30616"/>
        <dbReference type="ChEBI" id="CHEBI:61977"/>
        <dbReference type="ChEBI" id="CHEBI:456216"/>
        <dbReference type="EC" id="2.7.11.1"/>
    </reaction>
</comment>
<evidence type="ECO:0000256" key="4">
    <source>
        <dbReference type="ARBA" id="ARBA00022741"/>
    </source>
</evidence>
<dbReference type="AlphaFoldDB" id="A0A0M0K1E3"/>
<evidence type="ECO:0000256" key="6">
    <source>
        <dbReference type="ARBA" id="ARBA00022840"/>
    </source>
</evidence>
<organism evidence="12 13">
    <name type="scientific">Chrysochromulina tobinii</name>
    <dbReference type="NCBI Taxonomy" id="1460289"/>
    <lineage>
        <taxon>Eukaryota</taxon>
        <taxon>Haptista</taxon>
        <taxon>Haptophyta</taxon>
        <taxon>Prymnesiophyceae</taxon>
        <taxon>Prymnesiales</taxon>
        <taxon>Chrysochromulinaceae</taxon>
        <taxon>Chrysochromulina</taxon>
    </lineage>
</organism>
<feature type="region of interest" description="Disordered" evidence="9">
    <location>
        <begin position="319"/>
        <end position="344"/>
    </location>
</feature>
<feature type="region of interest" description="Disordered" evidence="9">
    <location>
        <begin position="672"/>
        <end position="691"/>
    </location>
</feature>
<keyword evidence="4" id="KW-0547">Nucleotide-binding</keyword>
<evidence type="ECO:0000256" key="9">
    <source>
        <dbReference type="SAM" id="MobiDB-lite"/>
    </source>
</evidence>
<evidence type="ECO:0000259" key="11">
    <source>
        <dbReference type="PROSITE" id="PS50106"/>
    </source>
</evidence>
<dbReference type="SMART" id="SM00228">
    <property type="entry name" value="PDZ"/>
    <property type="match status" value="1"/>
</dbReference>